<dbReference type="NCBIfam" id="NF006521">
    <property type="entry name" value="PRK08965.1-5"/>
    <property type="match status" value="1"/>
</dbReference>
<keyword evidence="4 7" id="KW-0812">Transmembrane</keyword>
<dbReference type="HOGENOM" id="CLU_086615_0_1_11"/>
<dbReference type="KEGG" id="cfl:Cfla_0211"/>
<evidence type="ECO:0000256" key="5">
    <source>
        <dbReference type="ARBA" id="ARBA00022989"/>
    </source>
</evidence>
<dbReference type="Proteomes" id="UP000000849">
    <property type="component" value="Chromosome"/>
</dbReference>
<dbReference type="PANTHER" id="PTHR34584">
    <property type="entry name" value="NA(+)/H(+) ANTIPORTER SUBUNIT E1"/>
    <property type="match status" value="1"/>
</dbReference>
<evidence type="ECO:0000256" key="3">
    <source>
        <dbReference type="ARBA" id="ARBA00022475"/>
    </source>
</evidence>
<feature type="transmembrane region" description="Helical" evidence="7">
    <location>
        <begin position="12"/>
        <end position="29"/>
    </location>
</feature>
<dbReference type="OrthoDB" id="3556991at2"/>
<evidence type="ECO:0000256" key="1">
    <source>
        <dbReference type="ARBA" id="ARBA00004651"/>
    </source>
</evidence>
<keyword evidence="3" id="KW-1003">Cell membrane</keyword>
<dbReference type="GO" id="GO:0005886">
    <property type="term" value="C:plasma membrane"/>
    <property type="evidence" value="ECO:0007669"/>
    <property type="project" value="UniProtKB-SubCell"/>
</dbReference>
<dbReference type="PANTHER" id="PTHR34584:SF1">
    <property type="entry name" value="NA(+)_H(+) ANTIPORTER SUBUNIT E1"/>
    <property type="match status" value="1"/>
</dbReference>
<gene>
    <name evidence="8" type="ordered locus">Cfla_0211</name>
</gene>
<dbReference type="EMBL" id="CP001964">
    <property type="protein sequence ID" value="ADG73130.1"/>
    <property type="molecule type" value="Genomic_DNA"/>
</dbReference>
<dbReference type="STRING" id="446466.Cfla_0211"/>
<dbReference type="InterPro" id="IPR002758">
    <property type="entry name" value="Cation_antiport_E"/>
</dbReference>
<keyword evidence="5 7" id="KW-1133">Transmembrane helix</keyword>
<name>D5UGE7_CELFN</name>
<evidence type="ECO:0000256" key="2">
    <source>
        <dbReference type="ARBA" id="ARBA00006228"/>
    </source>
</evidence>
<dbReference type="eggNOG" id="COG1863">
    <property type="taxonomic scope" value="Bacteria"/>
</dbReference>
<comment type="similarity">
    <text evidence="2">Belongs to the CPA3 antiporters (TC 2.A.63) subunit E family.</text>
</comment>
<evidence type="ECO:0000256" key="6">
    <source>
        <dbReference type="ARBA" id="ARBA00023136"/>
    </source>
</evidence>
<comment type="subcellular location">
    <subcellularLocation>
        <location evidence="1">Cell membrane</location>
        <topology evidence="1">Multi-pass membrane protein</topology>
    </subcellularLocation>
</comment>
<evidence type="ECO:0000256" key="7">
    <source>
        <dbReference type="SAM" id="Phobius"/>
    </source>
</evidence>
<proteinExistence type="inferred from homology"/>
<dbReference type="Pfam" id="PF01899">
    <property type="entry name" value="MNHE"/>
    <property type="match status" value="1"/>
</dbReference>
<keyword evidence="6 7" id="KW-0472">Membrane</keyword>
<reference evidence="8 9" key="1">
    <citation type="journal article" date="2010" name="Stand. Genomic Sci.">
        <title>Complete genome sequence of Cellulomonas flavigena type strain (134).</title>
        <authorList>
            <person name="Abt B."/>
            <person name="Foster B."/>
            <person name="Lapidus A."/>
            <person name="Clum A."/>
            <person name="Sun H."/>
            <person name="Pukall R."/>
            <person name="Lucas S."/>
            <person name="Glavina Del Rio T."/>
            <person name="Nolan M."/>
            <person name="Tice H."/>
            <person name="Cheng J.F."/>
            <person name="Pitluck S."/>
            <person name="Liolios K."/>
            <person name="Ivanova N."/>
            <person name="Mavromatis K."/>
            <person name="Ovchinnikova G."/>
            <person name="Pati A."/>
            <person name="Goodwin L."/>
            <person name="Chen A."/>
            <person name="Palaniappan K."/>
            <person name="Land M."/>
            <person name="Hauser L."/>
            <person name="Chang Y.J."/>
            <person name="Jeffries C.D."/>
            <person name="Rohde M."/>
            <person name="Goker M."/>
            <person name="Woyke T."/>
            <person name="Bristow J."/>
            <person name="Eisen J.A."/>
            <person name="Markowitz V."/>
            <person name="Hugenholtz P."/>
            <person name="Kyrpides N.C."/>
            <person name="Klenk H.P."/>
        </authorList>
    </citation>
    <scope>NUCLEOTIDE SEQUENCE [LARGE SCALE GENOMIC DNA]</scope>
    <source>
        <strain evidence="9">ATCC 482 / DSM 20109 / BCRC 11376 / JCM 18109 / NBRC 3775 / NCIMB 8073 / NRS 134</strain>
    </source>
</reference>
<evidence type="ECO:0000313" key="9">
    <source>
        <dbReference type="Proteomes" id="UP000000849"/>
    </source>
</evidence>
<evidence type="ECO:0000313" key="8">
    <source>
        <dbReference type="EMBL" id="ADG73130.1"/>
    </source>
</evidence>
<keyword evidence="9" id="KW-1185">Reference proteome</keyword>
<dbReference type="RefSeq" id="WP_013115464.1">
    <property type="nucleotide sequence ID" value="NC_014151.1"/>
</dbReference>
<feature type="transmembrane region" description="Helical" evidence="7">
    <location>
        <begin position="35"/>
        <end position="53"/>
    </location>
</feature>
<organism evidence="8 9">
    <name type="scientific">Cellulomonas flavigena (strain ATCC 482 / DSM 20109 / BCRC 11376 / JCM 18109 / NBRC 3775 / NCIMB 8073 / NRS 134)</name>
    <dbReference type="NCBI Taxonomy" id="446466"/>
    <lineage>
        <taxon>Bacteria</taxon>
        <taxon>Bacillati</taxon>
        <taxon>Actinomycetota</taxon>
        <taxon>Actinomycetes</taxon>
        <taxon>Micrococcales</taxon>
        <taxon>Cellulomonadaceae</taxon>
        <taxon>Cellulomonas</taxon>
    </lineage>
</organism>
<dbReference type="GO" id="GO:0008324">
    <property type="term" value="F:monoatomic cation transmembrane transporter activity"/>
    <property type="evidence" value="ECO:0007669"/>
    <property type="project" value="InterPro"/>
</dbReference>
<accession>D5UGE7</accession>
<protein>
    <submittedName>
        <fullName evidence="8">Multisubunit Na+/H+ antiporter MnhE subunit</fullName>
    </submittedName>
</protein>
<sequence length="190" mass="20660">MSLHPRRTGWSFQWATIIWLTAVWVLLWGDVTWGNIVNGALLGVLVTAGLRMTPVDFRGRVHPVGLVVLLGRFAVDLVRASFEVSLVALRPRHTPRGAVICVQLRSHSDLYLTLTAELVSLVPGSIIVEAHRLTGRLYVHVLDVATSGGVEKARQNVLDQEARVLRALASPDELAAAGLHRSARAGEVTA</sequence>
<dbReference type="AlphaFoldDB" id="D5UGE7"/>
<evidence type="ECO:0000256" key="4">
    <source>
        <dbReference type="ARBA" id="ARBA00022692"/>
    </source>
</evidence>